<evidence type="ECO:0000313" key="1">
    <source>
        <dbReference type="EMBL" id="SEF72315.1"/>
    </source>
</evidence>
<reference evidence="2" key="1">
    <citation type="submission" date="2016-10" db="EMBL/GenBank/DDBJ databases">
        <authorList>
            <person name="Varghese N."/>
            <person name="Submissions S."/>
        </authorList>
    </citation>
    <scope>NUCLEOTIDE SEQUENCE [LARGE SCALE GENOMIC DNA]</scope>
    <source>
        <strain evidence="2">DSM 21580</strain>
    </source>
</reference>
<dbReference type="AlphaFoldDB" id="A0A1H5UB30"/>
<evidence type="ECO:0000313" key="2">
    <source>
        <dbReference type="Proteomes" id="UP000236738"/>
    </source>
</evidence>
<dbReference type="RefSeq" id="WP_103912729.1">
    <property type="nucleotide sequence ID" value="NZ_FNUS01000001.1"/>
</dbReference>
<keyword evidence="2" id="KW-1185">Reference proteome</keyword>
<organism evidence="1 2">
    <name type="scientific">Halpernia humi</name>
    <dbReference type="NCBI Taxonomy" id="493375"/>
    <lineage>
        <taxon>Bacteria</taxon>
        <taxon>Pseudomonadati</taxon>
        <taxon>Bacteroidota</taxon>
        <taxon>Flavobacteriia</taxon>
        <taxon>Flavobacteriales</taxon>
        <taxon>Weeksellaceae</taxon>
        <taxon>Chryseobacterium group</taxon>
        <taxon>Halpernia</taxon>
    </lineage>
</organism>
<protein>
    <submittedName>
        <fullName evidence="1">Uncharacterized protein</fullName>
    </submittedName>
</protein>
<proteinExistence type="predicted"/>
<dbReference type="EMBL" id="FNUS01000001">
    <property type="protein sequence ID" value="SEF72315.1"/>
    <property type="molecule type" value="Genomic_DNA"/>
</dbReference>
<dbReference type="OrthoDB" id="1450749at2"/>
<sequence>MKILHLLLFTFFTLNFAQKKEDLKPSSQKQITSENIENKINSGEAKFISFGIAIQDFTKFQKKYKIGLETQGCVITPALSKIATENNTTLANYLTKKYGNSWRNDLPFLPFGL</sequence>
<name>A0A1H5UB30_9FLAO</name>
<accession>A0A1H5UB30</accession>
<gene>
    <name evidence="1" type="ORF">SAMN05421847_0732</name>
</gene>
<dbReference type="Proteomes" id="UP000236738">
    <property type="component" value="Unassembled WGS sequence"/>
</dbReference>